<evidence type="ECO:0000313" key="5">
    <source>
        <dbReference type="Proteomes" id="UP000324800"/>
    </source>
</evidence>
<dbReference type="InterPro" id="IPR050441">
    <property type="entry name" value="RBM"/>
</dbReference>
<feature type="region of interest" description="Disordered" evidence="2">
    <location>
        <begin position="1"/>
        <end position="25"/>
    </location>
</feature>
<dbReference type="Pfam" id="PF00076">
    <property type="entry name" value="RRM_1"/>
    <property type="match status" value="1"/>
</dbReference>
<protein>
    <recommendedName>
        <fullName evidence="3">RRM domain-containing protein</fullName>
    </recommendedName>
</protein>
<keyword evidence="1" id="KW-0694">RNA-binding</keyword>
<dbReference type="AlphaFoldDB" id="A0A5J4VGM1"/>
<dbReference type="Gene3D" id="3.30.70.330">
    <property type="match status" value="1"/>
</dbReference>
<dbReference type="InterPro" id="IPR035979">
    <property type="entry name" value="RBD_domain_sf"/>
</dbReference>
<proteinExistence type="predicted"/>
<gene>
    <name evidence="4" type="ORF">EZS28_022753</name>
</gene>
<reference evidence="4 5" key="1">
    <citation type="submission" date="2019-03" db="EMBL/GenBank/DDBJ databases">
        <title>Single cell metagenomics reveals metabolic interactions within the superorganism composed of flagellate Streblomastix strix and complex community of Bacteroidetes bacteria on its surface.</title>
        <authorList>
            <person name="Treitli S.C."/>
            <person name="Kolisko M."/>
            <person name="Husnik F."/>
            <person name="Keeling P."/>
            <person name="Hampl V."/>
        </authorList>
    </citation>
    <scope>NUCLEOTIDE SEQUENCE [LARGE SCALE GENOMIC DNA]</scope>
    <source>
        <strain evidence="4">ST1C</strain>
    </source>
</reference>
<organism evidence="4 5">
    <name type="scientific">Streblomastix strix</name>
    <dbReference type="NCBI Taxonomy" id="222440"/>
    <lineage>
        <taxon>Eukaryota</taxon>
        <taxon>Metamonada</taxon>
        <taxon>Preaxostyla</taxon>
        <taxon>Oxymonadida</taxon>
        <taxon>Streblomastigidae</taxon>
        <taxon>Streblomastix</taxon>
    </lineage>
</organism>
<evidence type="ECO:0000256" key="2">
    <source>
        <dbReference type="SAM" id="MobiDB-lite"/>
    </source>
</evidence>
<dbReference type="PANTHER" id="PTHR48034">
    <property type="entry name" value="TRANSFORMER-2 SEX-DETERMINING PROTEIN-RELATED"/>
    <property type="match status" value="1"/>
</dbReference>
<comment type="caution">
    <text evidence="4">The sequence shown here is derived from an EMBL/GenBank/DDBJ whole genome shotgun (WGS) entry which is preliminary data.</text>
</comment>
<evidence type="ECO:0000256" key="1">
    <source>
        <dbReference type="PROSITE-ProRule" id="PRU00176"/>
    </source>
</evidence>
<feature type="domain" description="RRM" evidence="3">
    <location>
        <begin position="32"/>
        <end position="108"/>
    </location>
</feature>
<dbReference type="PROSITE" id="PS50102">
    <property type="entry name" value="RRM"/>
    <property type="match status" value="1"/>
</dbReference>
<name>A0A5J4VGM1_9EUKA</name>
<dbReference type="OrthoDB" id="6159259at2759"/>
<dbReference type="InterPro" id="IPR000504">
    <property type="entry name" value="RRM_dom"/>
</dbReference>
<evidence type="ECO:0000313" key="4">
    <source>
        <dbReference type="EMBL" id="KAA6381721.1"/>
    </source>
</evidence>
<dbReference type="SUPFAM" id="SSF54928">
    <property type="entry name" value="RNA-binding domain, RBD"/>
    <property type="match status" value="1"/>
</dbReference>
<dbReference type="Proteomes" id="UP000324800">
    <property type="component" value="Unassembled WGS sequence"/>
</dbReference>
<dbReference type="InterPro" id="IPR012677">
    <property type="entry name" value="Nucleotide-bd_a/b_plait_sf"/>
</dbReference>
<dbReference type="SMART" id="SM00360">
    <property type="entry name" value="RRM"/>
    <property type="match status" value="1"/>
</dbReference>
<dbReference type="GO" id="GO:0003723">
    <property type="term" value="F:RNA binding"/>
    <property type="evidence" value="ECO:0007669"/>
    <property type="project" value="UniProtKB-UniRule"/>
</dbReference>
<accession>A0A5J4VGM1</accession>
<sequence length="126" mass="14485">MKSSSANKNKRARLASDTKQLKATKHPPKNIIQLLVYNMNATTKEEQLKNHIKKYGKVIQVFVPFIGKKIRGFGFVTMENNDVTLQELNNFDTKRLDGEYIRLIANENQSEFVDPEGLIFSLENIQ</sequence>
<dbReference type="EMBL" id="SNRW01007167">
    <property type="protein sequence ID" value="KAA6381721.1"/>
    <property type="molecule type" value="Genomic_DNA"/>
</dbReference>
<evidence type="ECO:0000259" key="3">
    <source>
        <dbReference type="PROSITE" id="PS50102"/>
    </source>
</evidence>